<evidence type="ECO:0000256" key="1">
    <source>
        <dbReference type="SAM" id="MobiDB-lite"/>
    </source>
</evidence>
<evidence type="ECO:0000313" key="2">
    <source>
        <dbReference type="Proteomes" id="UP000887565"/>
    </source>
</evidence>
<dbReference type="Proteomes" id="UP000887565">
    <property type="component" value="Unplaced"/>
</dbReference>
<accession>A0A915K483</accession>
<sequence>LKKKDQNDLGKIEKKFLDPFPHLRKTSAEKKTMSFFKALLAKRQKVSSESTCKNEDTSSDDEDDIKSESTIVYSIDNLSEVSKSD</sequence>
<feature type="region of interest" description="Disordered" evidence="1">
    <location>
        <begin position="42"/>
        <end position="68"/>
    </location>
</feature>
<evidence type="ECO:0000313" key="3">
    <source>
        <dbReference type="WBParaSite" id="nRc.2.0.1.t33143-RA"/>
    </source>
</evidence>
<dbReference type="WBParaSite" id="nRc.2.0.1.t33143-RA">
    <property type="protein sequence ID" value="nRc.2.0.1.t33143-RA"/>
    <property type="gene ID" value="nRc.2.0.1.g33143"/>
</dbReference>
<keyword evidence="2" id="KW-1185">Reference proteome</keyword>
<dbReference type="AlphaFoldDB" id="A0A915K483"/>
<protein>
    <submittedName>
        <fullName evidence="3">Uncharacterized protein</fullName>
    </submittedName>
</protein>
<reference evidence="3" key="1">
    <citation type="submission" date="2022-11" db="UniProtKB">
        <authorList>
            <consortium name="WormBaseParasite"/>
        </authorList>
    </citation>
    <scope>IDENTIFICATION</scope>
</reference>
<organism evidence="2 3">
    <name type="scientific">Romanomermis culicivorax</name>
    <name type="common">Nematode worm</name>
    <dbReference type="NCBI Taxonomy" id="13658"/>
    <lineage>
        <taxon>Eukaryota</taxon>
        <taxon>Metazoa</taxon>
        <taxon>Ecdysozoa</taxon>
        <taxon>Nematoda</taxon>
        <taxon>Enoplea</taxon>
        <taxon>Dorylaimia</taxon>
        <taxon>Mermithida</taxon>
        <taxon>Mermithoidea</taxon>
        <taxon>Mermithidae</taxon>
        <taxon>Romanomermis</taxon>
    </lineage>
</organism>
<proteinExistence type="predicted"/>
<name>A0A915K483_ROMCU</name>